<keyword evidence="2" id="KW-0175">Coiled coil</keyword>
<sequence>MTLLYAFTIVAISSVASGWSTLEKPAPNNKLNQEAAGVLEACSDAFESCYLFANECGKRSVKLQCPKTCGLCRAVYPMSCHASEYGCCWDSITLSGPNGDGCPVCEDKLSGCPKLKYKCFSDAVKQACPFTCNVKDCVFTSGHCEDDPQQAHFCELFKNSGFCQNDIPLMVKVCKKTCDLCAYVTNPDKANPAKKSEEDELIEKLQKQVEDAIAKKQSNFEPLFKENEPKIDTKANLQEFLEEKIRQEKLEQDKKDINTDLSKKSQEYKKNIQSESTNKEAENTIKQSDITEMHSENSNKKSEGIEKNRDNSNTPGSDKETDQFSIKIISVEDKRAEPQKKESKESREHNNNGLHNIIENSNVTVENLETEKEAEESLLELIKKEQKKNSESASEVLKRLNEVVDETKIRKFSRNDPLIIKNSETDTLLKMLEDLPLTNIKDVKKSAANENEEIINTLKEKMNSEKLERYQVAKMEEDAALLQLLEKDEATKKAAQDALNSITSM</sequence>
<dbReference type="Pfam" id="PF01549">
    <property type="entry name" value="ShK"/>
    <property type="match status" value="3"/>
</dbReference>
<dbReference type="PROSITE" id="PS51670">
    <property type="entry name" value="SHKT"/>
    <property type="match status" value="3"/>
</dbReference>
<feature type="domain" description="ShKT" evidence="5">
    <location>
        <begin position="105"/>
        <end position="137"/>
    </location>
</feature>
<keyword evidence="7" id="KW-0969">Cilium</keyword>
<feature type="compositionally biased region" description="Basic and acidic residues" evidence="3">
    <location>
        <begin position="256"/>
        <end position="310"/>
    </location>
</feature>
<keyword evidence="4" id="KW-0732">Signal</keyword>
<reference evidence="7" key="1">
    <citation type="submission" date="2025-08" db="UniProtKB">
        <authorList>
            <consortium name="RefSeq"/>
        </authorList>
    </citation>
    <scope>IDENTIFICATION</scope>
</reference>
<evidence type="ECO:0000313" key="6">
    <source>
        <dbReference type="Proteomes" id="UP001652625"/>
    </source>
</evidence>
<keyword evidence="7" id="KW-0282">Flagellum</keyword>
<keyword evidence="1" id="KW-1015">Disulfide bond</keyword>
<feature type="signal peptide" evidence="4">
    <location>
        <begin position="1"/>
        <end position="18"/>
    </location>
</feature>
<name>A0ABM4CNF3_HYDVU</name>
<comment type="caution">
    <text evidence="1">Lacks conserved residue(s) required for the propagation of feature annotation.</text>
</comment>
<keyword evidence="7" id="KW-0966">Cell projection</keyword>
<keyword evidence="6" id="KW-1185">Reference proteome</keyword>
<feature type="chain" id="PRO_5047158170" evidence="4">
    <location>
        <begin position="19"/>
        <end position="505"/>
    </location>
</feature>
<protein>
    <submittedName>
        <fullName evidence="7">Cilia- and flagella-associated protein 53 isoform X1</fullName>
    </submittedName>
</protein>
<evidence type="ECO:0000256" key="2">
    <source>
        <dbReference type="SAM" id="Coils"/>
    </source>
</evidence>
<organism evidence="6 7">
    <name type="scientific">Hydra vulgaris</name>
    <name type="common">Hydra</name>
    <name type="synonym">Hydra attenuata</name>
    <dbReference type="NCBI Taxonomy" id="6087"/>
    <lineage>
        <taxon>Eukaryota</taxon>
        <taxon>Metazoa</taxon>
        <taxon>Cnidaria</taxon>
        <taxon>Hydrozoa</taxon>
        <taxon>Hydroidolina</taxon>
        <taxon>Anthoathecata</taxon>
        <taxon>Aplanulata</taxon>
        <taxon>Hydridae</taxon>
        <taxon>Hydra</taxon>
    </lineage>
</organism>
<evidence type="ECO:0000256" key="3">
    <source>
        <dbReference type="SAM" id="MobiDB-lite"/>
    </source>
</evidence>
<evidence type="ECO:0000256" key="1">
    <source>
        <dbReference type="PROSITE-ProRule" id="PRU01005"/>
    </source>
</evidence>
<evidence type="ECO:0000256" key="4">
    <source>
        <dbReference type="SAM" id="SignalP"/>
    </source>
</evidence>
<dbReference type="Proteomes" id="UP001652625">
    <property type="component" value="Chromosome 10"/>
</dbReference>
<feature type="region of interest" description="Disordered" evidence="3">
    <location>
        <begin position="256"/>
        <end position="354"/>
    </location>
</feature>
<feature type="domain" description="ShKT" evidence="5">
    <location>
        <begin position="144"/>
        <end position="181"/>
    </location>
</feature>
<dbReference type="RefSeq" id="XP_065663353.1">
    <property type="nucleotide sequence ID" value="XM_065807281.1"/>
</dbReference>
<feature type="disulfide bond" evidence="1">
    <location>
        <begin position="56"/>
        <end position="69"/>
    </location>
</feature>
<dbReference type="Gene3D" id="1.10.10.1940">
    <property type="match status" value="1"/>
</dbReference>
<evidence type="ECO:0000259" key="5">
    <source>
        <dbReference type="PROSITE" id="PS51670"/>
    </source>
</evidence>
<feature type="compositionally biased region" description="Basic and acidic residues" evidence="3">
    <location>
        <begin position="330"/>
        <end position="350"/>
    </location>
</feature>
<feature type="coiled-coil region" evidence="2">
    <location>
        <begin position="358"/>
        <end position="403"/>
    </location>
</feature>
<evidence type="ECO:0000313" key="7">
    <source>
        <dbReference type="RefSeq" id="XP_065663353.1"/>
    </source>
</evidence>
<feature type="disulfide bond" evidence="1">
    <location>
        <begin position="119"/>
        <end position="132"/>
    </location>
</feature>
<proteinExistence type="predicted"/>
<dbReference type="GeneID" id="100211623"/>
<dbReference type="InterPro" id="IPR003582">
    <property type="entry name" value="ShKT_dom"/>
</dbReference>
<accession>A0ABM4CNF3</accession>
<dbReference type="SMART" id="SM00254">
    <property type="entry name" value="ShKT"/>
    <property type="match status" value="3"/>
</dbReference>
<feature type="domain" description="ShKT" evidence="5">
    <location>
        <begin position="42"/>
        <end position="72"/>
    </location>
</feature>
<gene>
    <name evidence="7" type="primary">LOC100211623</name>
</gene>